<comment type="similarity">
    <text evidence="1 6 7">Belongs to the acetokinase family.</text>
</comment>
<comment type="cofactor">
    <cofactor evidence="6">
        <name>Mg(2+)</name>
        <dbReference type="ChEBI" id="CHEBI:18420"/>
    </cofactor>
    <cofactor evidence="6">
        <name>Mn(2+)</name>
        <dbReference type="ChEBI" id="CHEBI:29035"/>
    </cofactor>
    <text evidence="6">Mg(2+). Can also accept Mn(2+).</text>
</comment>
<evidence type="ECO:0000313" key="8">
    <source>
        <dbReference type="EMBL" id="AFL68514.1"/>
    </source>
</evidence>
<comment type="catalytic activity">
    <reaction evidence="6">
        <text>acetate + ATP = acetyl phosphate + ADP</text>
        <dbReference type="Rhea" id="RHEA:11352"/>
        <dbReference type="ChEBI" id="CHEBI:22191"/>
        <dbReference type="ChEBI" id="CHEBI:30089"/>
        <dbReference type="ChEBI" id="CHEBI:30616"/>
        <dbReference type="ChEBI" id="CHEBI:456216"/>
        <dbReference type="EC" id="2.7.2.1"/>
    </reaction>
</comment>
<dbReference type="PIRSF" id="PIRSF000722">
    <property type="entry name" value="Acetate_prop_kin"/>
    <property type="match status" value="1"/>
</dbReference>
<dbReference type="Pfam" id="PF00871">
    <property type="entry name" value="Acetate_kinase"/>
    <property type="match status" value="1"/>
</dbReference>
<dbReference type="UniPathway" id="UPA00340">
    <property type="reaction ID" value="UER00458"/>
</dbReference>
<feature type="site" description="Transition state stabilizer" evidence="6">
    <location>
        <position position="243"/>
    </location>
</feature>
<dbReference type="HOGENOM" id="CLU_020352_0_1_7"/>
<gene>
    <name evidence="6" type="primary">ackA</name>
    <name evidence="8" type="ordered locus">Sulba_1220</name>
</gene>
<dbReference type="GO" id="GO:0005524">
    <property type="term" value="F:ATP binding"/>
    <property type="evidence" value="ECO:0007669"/>
    <property type="project" value="UniProtKB-KW"/>
</dbReference>
<dbReference type="Proteomes" id="UP000006176">
    <property type="component" value="Chromosome"/>
</dbReference>
<comment type="function">
    <text evidence="6">Catalyzes the formation of acetyl phosphate from acetate and ATP. Can also catalyze the reverse reaction.</text>
</comment>
<dbReference type="PROSITE" id="PS01076">
    <property type="entry name" value="ACETATE_KINASE_2"/>
    <property type="match status" value="1"/>
</dbReference>
<evidence type="ECO:0000256" key="6">
    <source>
        <dbReference type="HAMAP-Rule" id="MF_00020"/>
    </source>
</evidence>
<reference evidence="8 9" key="1">
    <citation type="submission" date="2012-06" db="EMBL/GenBank/DDBJ databases">
        <title>Complete sequence of Sulfurospirillum barnesii SES-3.</title>
        <authorList>
            <consortium name="US DOE Joint Genome Institute"/>
            <person name="Lucas S."/>
            <person name="Han J."/>
            <person name="Lapidus A."/>
            <person name="Cheng J.-F."/>
            <person name="Goodwin L."/>
            <person name="Pitluck S."/>
            <person name="Peters L."/>
            <person name="Ovchinnikova G."/>
            <person name="Lu M."/>
            <person name="Detter J.C."/>
            <person name="Han C."/>
            <person name="Tapia R."/>
            <person name="Land M."/>
            <person name="Hauser L."/>
            <person name="Kyrpides N."/>
            <person name="Ivanova N."/>
            <person name="Pagani I."/>
            <person name="Stolz J."/>
            <person name="Arkin A."/>
            <person name="Dehal P."/>
            <person name="Oremland R."/>
            <person name="Saltikov C."/>
            <person name="Basu P."/>
            <person name="Hollibaugh J."/>
            <person name="Newman D."/>
            <person name="Stolyar S."/>
            <person name="Hazen T."/>
            <person name="Woyke T."/>
        </authorList>
    </citation>
    <scope>NUCLEOTIDE SEQUENCE [LARGE SCALE GENOMIC DNA]</scope>
    <source>
        <strain evidence="9">ATCC 700032 / DSM 10660 / SES-3</strain>
    </source>
</reference>
<feature type="active site" description="Proton donor/acceptor" evidence="6">
    <location>
        <position position="150"/>
    </location>
</feature>
<evidence type="ECO:0000256" key="4">
    <source>
        <dbReference type="ARBA" id="ARBA00022777"/>
    </source>
</evidence>
<dbReference type="PROSITE" id="PS01075">
    <property type="entry name" value="ACETATE_KINASE_1"/>
    <property type="match status" value="1"/>
</dbReference>
<accession>I3XX40</accession>
<feature type="binding site" evidence="6">
    <location>
        <position position="386"/>
    </location>
    <ligand>
        <name>Mg(2+)</name>
        <dbReference type="ChEBI" id="CHEBI:18420"/>
    </ligand>
</feature>
<dbReference type="AlphaFoldDB" id="I3XX40"/>
<feature type="binding site" evidence="6">
    <location>
        <position position="14"/>
    </location>
    <ligand>
        <name>ATP</name>
        <dbReference type="ChEBI" id="CHEBI:30616"/>
    </ligand>
</feature>
<keyword evidence="6" id="KW-0963">Cytoplasm</keyword>
<dbReference type="EC" id="2.7.2.1" evidence="6"/>
<dbReference type="HAMAP" id="MF_00020">
    <property type="entry name" value="Acetate_kinase"/>
    <property type="match status" value="1"/>
</dbReference>
<comment type="pathway">
    <text evidence="6">Metabolic intermediate biosynthesis; acetyl-CoA biosynthesis; acetyl-CoA from acetate: step 1/2.</text>
</comment>
<keyword evidence="9" id="KW-1185">Reference proteome</keyword>
<dbReference type="InterPro" id="IPR023865">
    <property type="entry name" value="Aliphatic_acid_kinase_CS"/>
</dbReference>
<feature type="site" description="Transition state stabilizer" evidence="6">
    <location>
        <position position="182"/>
    </location>
</feature>
<organism evidence="8 9">
    <name type="scientific">Sulfurospirillum barnesii (strain ATCC 700032 / DSM 10660 / SES-3)</name>
    <dbReference type="NCBI Taxonomy" id="760154"/>
    <lineage>
        <taxon>Bacteria</taxon>
        <taxon>Pseudomonadati</taxon>
        <taxon>Campylobacterota</taxon>
        <taxon>Epsilonproteobacteria</taxon>
        <taxon>Campylobacterales</taxon>
        <taxon>Sulfurospirillaceae</taxon>
        <taxon>Sulfurospirillum</taxon>
    </lineage>
</organism>
<dbReference type="CDD" id="cd24010">
    <property type="entry name" value="ASKHA_NBD_AcK_PK"/>
    <property type="match status" value="1"/>
</dbReference>
<keyword evidence="6" id="KW-0479">Metal-binding</keyword>
<feature type="binding site" evidence="6">
    <location>
        <begin position="332"/>
        <end position="336"/>
    </location>
    <ligand>
        <name>ATP</name>
        <dbReference type="ChEBI" id="CHEBI:30616"/>
    </ligand>
</feature>
<keyword evidence="3 6" id="KW-0547">Nucleotide-binding</keyword>
<keyword evidence="4 6" id="KW-0418">Kinase</keyword>
<dbReference type="GO" id="GO:0000287">
    <property type="term" value="F:magnesium ion binding"/>
    <property type="evidence" value="ECO:0007669"/>
    <property type="project" value="UniProtKB-UniRule"/>
</dbReference>
<keyword evidence="2 6" id="KW-0808">Transferase</keyword>
<dbReference type="GO" id="GO:0006083">
    <property type="term" value="P:acetate metabolic process"/>
    <property type="evidence" value="ECO:0007669"/>
    <property type="project" value="TreeGrafter"/>
</dbReference>
<dbReference type="eggNOG" id="COG0282">
    <property type="taxonomic scope" value="Bacteria"/>
</dbReference>
<evidence type="ECO:0000256" key="7">
    <source>
        <dbReference type="RuleBase" id="RU003835"/>
    </source>
</evidence>
<dbReference type="OrthoDB" id="9802453at2"/>
<dbReference type="KEGG" id="sba:Sulba_1220"/>
<evidence type="ECO:0000256" key="2">
    <source>
        <dbReference type="ARBA" id="ARBA00022679"/>
    </source>
</evidence>
<feature type="binding site" evidence="6">
    <location>
        <begin position="210"/>
        <end position="214"/>
    </location>
    <ligand>
        <name>ATP</name>
        <dbReference type="ChEBI" id="CHEBI:30616"/>
    </ligand>
</feature>
<protein>
    <recommendedName>
        <fullName evidence="6">Acetate kinase</fullName>
        <ecNumber evidence="6">2.7.2.1</ecNumber>
    </recommendedName>
    <alternativeName>
        <fullName evidence="6">Acetokinase</fullName>
    </alternativeName>
</protein>
<sequence length="402" mass="44503">MKILVLNAGSSSVKFQLFNMQDNSVLASGLIEQISEPMSRIRMKYQDSTGIEQVVEQTLPISDHHDALRKMSALLIESGVIHNLNELDGIGHRVVQGGASFQAPAMVDEYVMSEIERLIPLAPLHNPGHLSGMKVSVEQSPSVPQVAIFDTAFHSTLPKYAYMYALPYKYYDELKIRRYGFHGTSHRYVVKEAARYLKQDIHTLNAITLHLGNGASVAAIENGKSVDTSMGLTPLEGLVMGTRSGDIDPAILFYLARKRGLTLDELDHMLNKESGLKGICGSNDMREISRLAHEGNEQAQLARDMFNYRLKKYIGAYSAVLGRVDCIVFTGGIGENDSETRKESCSRLENLGIKIDAERNALRSSGIMQISTDDSAVKVLVIPTNEELEIAVETMEMIEKHC</sequence>
<dbReference type="GO" id="GO:0006085">
    <property type="term" value="P:acetyl-CoA biosynthetic process"/>
    <property type="evidence" value="ECO:0007669"/>
    <property type="project" value="UniProtKB-UniRule"/>
</dbReference>
<dbReference type="InterPro" id="IPR004372">
    <property type="entry name" value="Ac/propionate_kinase"/>
</dbReference>
<dbReference type="SUPFAM" id="SSF53067">
    <property type="entry name" value="Actin-like ATPase domain"/>
    <property type="match status" value="2"/>
</dbReference>
<keyword evidence="5 6" id="KW-0067">ATP-binding</keyword>
<feature type="binding site" evidence="6">
    <location>
        <begin position="284"/>
        <end position="286"/>
    </location>
    <ligand>
        <name>ATP</name>
        <dbReference type="ChEBI" id="CHEBI:30616"/>
    </ligand>
</feature>
<evidence type="ECO:0000256" key="1">
    <source>
        <dbReference type="ARBA" id="ARBA00008748"/>
    </source>
</evidence>
<dbReference type="InterPro" id="IPR000890">
    <property type="entry name" value="Aliphatic_acid_kin_short-chain"/>
</dbReference>
<evidence type="ECO:0000313" key="9">
    <source>
        <dbReference type="Proteomes" id="UP000006176"/>
    </source>
</evidence>
<evidence type="ECO:0000256" key="5">
    <source>
        <dbReference type="ARBA" id="ARBA00022840"/>
    </source>
</evidence>
<dbReference type="STRING" id="760154.Sulba_1220"/>
<dbReference type="Gene3D" id="3.30.420.40">
    <property type="match status" value="2"/>
</dbReference>
<dbReference type="PATRIC" id="fig|760154.4.peg.1225"/>
<dbReference type="GO" id="GO:0005737">
    <property type="term" value="C:cytoplasm"/>
    <property type="evidence" value="ECO:0007669"/>
    <property type="project" value="UniProtKB-SubCell"/>
</dbReference>
<feature type="binding site" evidence="6">
    <location>
        <position position="7"/>
    </location>
    <ligand>
        <name>Mg(2+)</name>
        <dbReference type="ChEBI" id="CHEBI:18420"/>
    </ligand>
</feature>
<name>I3XX40_SULBS</name>
<dbReference type="PRINTS" id="PR00471">
    <property type="entry name" value="ACETATEKNASE"/>
</dbReference>
<dbReference type="EMBL" id="CP003333">
    <property type="protein sequence ID" value="AFL68514.1"/>
    <property type="molecule type" value="Genomic_DNA"/>
</dbReference>
<dbReference type="GO" id="GO:0008776">
    <property type="term" value="F:acetate kinase activity"/>
    <property type="evidence" value="ECO:0007669"/>
    <property type="project" value="UniProtKB-UniRule"/>
</dbReference>
<dbReference type="InterPro" id="IPR043129">
    <property type="entry name" value="ATPase_NBD"/>
</dbReference>
<keyword evidence="6" id="KW-0460">Magnesium</keyword>
<dbReference type="PANTHER" id="PTHR21060:SF15">
    <property type="entry name" value="ACETATE KINASE-RELATED"/>
    <property type="match status" value="1"/>
</dbReference>
<dbReference type="PANTHER" id="PTHR21060">
    <property type="entry name" value="ACETATE KINASE"/>
    <property type="match status" value="1"/>
</dbReference>
<dbReference type="NCBIfam" id="TIGR00016">
    <property type="entry name" value="ackA"/>
    <property type="match status" value="1"/>
</dbReference>
<proteinExistence type="inferred from homology"/>
<evidence type="ECO:0000256" key="3">
    <source>
        <dbReference type="ARBA" id="ARBA00022741"/>
    </source>
</evidence>
<feature type="binding site" evidence="6">
    <location>
        <position position="93"/>
    </location>
    <ligand>
        <name>substrate</name>
    </ligand>
</feature>
<comment type="subcellular location">
    <subcellularLocation>
        <location evidence="6">Cytoplasm</location>
    </subcellularLocation>
</comment>
<dbReference type="RefSeq" id="WP_014769393.1">
    <property type="nucleotide sequence ID" value="NC_018002.1"/>
</dbReference>
<comment type="subunit">
    <text evidence="6">Homodimer.</text>
</comment>